<evidence type="ECO:0000313" key="2">
    <source>
        <dbReference type="Proteomes" id="UP000821845"/>
    </source>
</evidence>
<dbReference type="Proteomes" id="UP000821845">
    <property type="component" value="Chromosome 7"/>
</dbReference>
<keyword evidence="2" id="KW-1185">Reference proteome</keyword>
<name>A0ACB7S1N1_HYAAI</name>
<reference evidence="1" key="1">
    <citation type="submission" date="2020-05" db="EMBL/GenBank/DDBJ databases">
        <title>Large-scale comparative analyses of tick genomes elucidate their genetic diversity and vector capacities.</title>
        <authorList>
            <person name="Jia N."/>
            <person name="Wang J."/>
            <person name="Shi W."/>
            <person name="Du L."/>
            <person name="Sun Y."/>
            <person name="Zhan W."/>
            <person name="Jiang J."/>
            <person name="Wang Q."/>
            <person name="Zhang B."/>
            <person name="Ji P."/>
            <person name="Sakyi L.B."/>
            <person name="Cui X."/>
            <person name="Yuan T."/>
            <person name="Jiang B."/>
            <person name="Yang W."/>
            <person name="Lam T.T.-Y."/>
            <person name="Chang Q."/>
            <person name="Ding S."/>
            <person name="Wang X."/>
            <person name="Zhu J."/>
            <person name="Ruan X."/>
            <person name="Zhao L."/>
            <person name="Wei J."/>
            <person name="Que T."/>
            <person name="Du C."/>
            <person name="Cheng J."/>
            <person name="Dai P."/>
            <person name="Han X."/>
            <person name="Huang E."/>
            <person name="Gao Y."/>
            <person name="Liu J."/>
            <person name="Shao H."/>
            <person name="Ye R."/>
            <person name="Li L."/>
            <person name="Wei W."/>
            <person name="Wang X."/>
            <person name="Wang C."/>
            <person name="Yang T."/>
            <person name="Huo Q."/>
            <person name="Li W."/>
            <person name="Guo W."/>
            <person name="Chen H."/>
            <person name="Zhou L."/>
            <person name="Ni X."/>
            <person name="Tian J."/>
            <person name="Zhou Y."/>
            <person name="Sheng Y."/>
            <person name="Liu T."/>
            <person name="Pan Y."/>
            <person name="Xia L."/>
            <person name="Li J."/>
            <person name="Zhao F."/>
            <person name="Cao W."/>
        </authorList>
    </citation>
    <scope>NUCLEOTIDE SEQUENCE</scope>
    <source>
        <strain evidence="1">Hyas-2018</strain>
    </source>
</reference>
<gene>
    <name evidence="1" type="ORF">HPB50_021209</name>
</gene>
<comment type="caution">
    <text evidence="1">The sequence shown here is derived from an EMBL/GenBank/DDBJ whole genome shotgun (WGS) entry which is preliminary data.</text>
</comment>
<proteinExistence type="predicted"/>
<organism evidence="1 2">
    <name type="scientific">Hyalomma asiaticum</name>
    <name type="common">Tick</name>
    <dbReference type="NCBI Taxonomy" id="266040"/>
    <lineage>
        <taxon>Eukaryota</taxon>
        <taxon>Metazoa</taxon>
        <taxon>Ecdysozoa</taxon>
        <taxon>Arthropoda</taxon>
        <taxon>Chelicerata</taxon>
        <taxon>Arachnida</taxon>
        <taxon>Acari</taxon>
        <taxon>Parasitiformes</taxon>
        <taxon>Ixodida</taxon>
        <taxon>Ixodoidea</taxon>
        <taxon>Ixodidae</taxon>
        <taxon>Hyalomminae</taxon>
        <taxon>Hyalomma</taxon>
    </lineage>
</organism>
<accession>A0ACB7S1N1</accession>
<protein>
    <submittedName>
        <fullName evidence="1">Uncharacterized protein</fullName>
    </submittedName>
</protein>
<dbReference type="EMBL" id="CM023487">
    <property type="protein sequence ID" value="KAH6926694.1"/>
    <property type="molecule type" value="Genomic_DNA"/>
</dbReference>
<evidence type="ECO:0000313" key="1">
    <source>
        <dbReference type="EMBL" id="KAH6926694.1"/>
    </source>
</evidence>
<sequence length="769" mass="86988">MHLVHLNITELPRPWFTDHRISRLHITDCGLRNVAAICLIKELYFLQLDGNRLEGVPTCLSSAKVLLWLQVLELSDNKICDVGSLSRHTLPHLKYLKEFTLGQNCISVIPKLLSSKSHIRRLVLRSNKVTNVAPGAFHHLVQLTSLDLSGNSIANLSGSYFARHSVLEVLNLSKNNIAAISTLFNRIRSIKEINLSFNRIVDISVAFNGLTELRVLLLKSNKISSIPDGTFQDNIRLVRIDLTSNDIAWIGRNAFKGLLTLKMLRLHRNRITSLNFSASNLPELQYFGASHNAILRLENGEFRNNAVMTAISLEQNKIAYVERAFVGTTGLRSLNLAGNQVQLLRRSDFALKIAGSAAVTINSYVSTEVYNPLICDCRLAWLMEEDSGIRVRGMAACAKPWWLEGRPVRVLHQEDFSRWKKDCQPGCRCECHEGSLGGREINVNCSSATVVNTLDLRRNNLQQLPLLLVTQLNLTSIWLSGNEYACECADYSFKQWIEGHRNVIRDASDIVCGQSHNPLVSGKKFITLGQHDLCPATLPQGAVYVLLACGLLVVLLGLSATYLRYKDVIRTWLRVHGVCGWACWDVEDDTQKLFDVFVSFSSKDIDFIHDEILPELDAMGISYCTYERNFKGGYLLQDIIRDAVACSRRTLLVLTRNFVESEWCRLEFRMAHQRALEDNINRLVIVLVEELELNVLDKDLRLYVRGANYLRWGEPNFWDRMLHSLATREAEERSLSRGSRGRDSWRPASVATSNSNSSCYAYMEQSYAA</sequence>